<feature type="domain" description="AAA+ ATPase" evidence="4">
    <location>
        <begin position="100"/>
        <end position="235"/>
    </location>
</feature>
<comment type="similarity">
    <text evidence="1">Belongs to the IS21/IS1162 putative ATP-binding protein family.</text>
</comment>
<dbReference type="InterPro" id="IPR003593">
    <property type="entry name" value="AAA+_ATPase"/>
</dbReference>
<dbReference type="Gene3D" id="3.40.50.300">
    <property type="entry name" value="P-loop containing nucleotide triphosphate hydrolases"/>
    <property type="match status" value="1"/>
</dbReference>
<dbReference type="InterPro" id="IPR028350">
    <property type="entry name" value="DNAC/IstB-like"/>
</dbReference>
<dbReference type="OrthoDB" id="2052561at2"/>
<keyword evidence="3 5" id="KW-0067">ATP-binding</keyword>
<name>A0A4S3PJY4_9BACI</name>
<evidence type="ECO:0000313" key="6">
    <source>
        <dbReference type="Proteomes" id="UP000306477"/>
    </source>
</evidence>
<dbReference type="RefSeq" id="WP_136381858.1">
    <property type="nucleotide sequence ID" value="NZ_SLUB01000091.1"/>
</dbReference>
<dbReference type="GO" id="GO:0006260">
    <property type="term" value="P:DNA replication"/>
    <property type="evidence" value="ECO:0007669"/>
    <property type="project" value="TreeGrafter"/>
</dbReference>
<evidence type="ECO:0000259" key="4">
    <source>
        <dbReference type="SMART" id="SM00382"/>
    </source>
</evidence>
<dbReference type="InterPro" id="IPR027417">
    <property type="entry name" value="P-loop_NTPase"/>
</dbReference>
<proteinExistence type="inferred from homology"/>
<dbReference type="GO" id="GO:0005524">
    <property type="term" value="F:ATP binding"/>
    <property type="evidence" value="ECO:0007669"/>
    <property type="project" value="UniProtKB-KW"/>
</dbReference>
<evidence type="ECO:0000313" key="5">
    <source>
        <dbReference type="EMBL" id="THE09275.1"/>
    </source>
</evidence>
<keyword evidence="6" id="KW-1185">Reference proteome</keyword>
<dbReference type="AlphaFoldDB" id="A0A4S3PJY4"/>
<dbReference type="InterPro" id="IPR047661">
    <property type="entry name" value="IstB"/>
</dbReference>
<dbReference type="CDD" id="cd00009">
    <property type="entry name" value="AAA"/>
    <property type="match status" value="1"/>
</dbReference>
<evidence type="ECO:0000256" key="2">
    <source>
        <dbReference type="ARBA" id="ARBA00022741"/>
    </source>
</evidence>
<dbReference type="PANTHER" id="PTHR30050">
    <property type="entry name" value="CHROMOSOMAL REPLICATION INITIATOR PROTEIN DNAA"/>
    <property type="match status" value="1"/>
</dbReference>
<protein>
    <submittedName>
        <fullName evidence="5">ATP-binding protein</fullName>
    </submittedName>
</protein>
<evidence type="ECO:0000256" key="1">
    <source>
        <dbReference type="ARBA" id="ARBA00008059"/>
    </source>
</evidence>
<sequence>MTSTVQLLQEHFRHLRMAETANELPVLLRKAEKASWTYQEFLEKLLMHEVKKREEKNVEKRLKWAKFPYLKTLDEFNIEEQISLSTRQLNQLKELNWLEQQYNLILLGPPGSGKTHISIGLGLEAIQNGYKVTFSTMGEIVHLLKTEEYIRKSQTQLKRIKDSDMVIIDDLMYMAMDQREANLLFHLINYLYERSSVILTSNKGPDEWGELIGDQGITTAILDRLLHRVEVIQLNANDSYRIKHRSTIFSKDSVQN</sequence>
<dbReference type="PANTHER" id="PTHR30050:SF4">
    <property type="entry name" value="ATP-BINDING PROTEIN RV3427C IN INSERTION SEQUENCE-RELATED"/>
    <property type="match status" value="1"/>
</dbReference>
<dbReference type="NCBIfam" id="NF038214">
    <property type="entry name" value="IS21_help_AAA"/>
    <property type="match status" value="1"/>
</dbReference>
<dbReference type="Pfam" id="PF01695">
    <property type="entry name" value="IstB_IS21"/>
    <property type="match status" value="1"/>
</dbReference>
<organism evidence="5 6">
    <name type="scientific">Bacillus timonensis</name>
    <dbReference type="NCBI Taxonomy" id="1033734"/>
    <lineage>
        <taxon>Bacteria</taxon>
        <taxon>Bacillati</taxon>
        <taxon>Bacillota</taxon>
        <taxon>Bacilli</taxon>
        <taxon>Bacillales</taxon>
        <taxon>Bacillaceae</taxon>
        <taxon>Bacillus</taxon>
    </lineage>
</organism>
<dbReference type="InterPro" id="IPR002611">
    <property type="entry name" value="IstB_ATP-bd"/>
</dbReference>
<evidence type="ECO:0000256" key="3">
    <source>
        <dbReference type="ARBA" id="ARBA00022840"/>
    </source>
</evidence>
<gene>
    <name evidence="5" type="ORF">E1I69_23075</name>
</gene>
<dbReference type="Proteomes" id="UP000306477">
    <property type="component" value="Unassembled WGS sequence"/>
</dbReference>
<dbReference type="PIRSF" id="PIRSF003073">
    <property type="entry name" value="DNAC_TnpB_IstB"/>
    <property type="match status" value="1"/>
</dbReference>
<dbReference type="SMART" id="SM00382">
    <property type="entry name" value="AAA"/>
    <property type="match status" value="1"/>
</dbReference>
<dbReference type="SUPFAM" id="SSF52540">
    <property type="entry name" value="P-loop containing nucleoside triphosphate hydrolases"/>
    <property type="match status" value="1"/>
</dbReference>
<dbReference type="EMBL" id="SLUB01000091">
    <property type="protein sequence ID" value="THE09275.1"/>
    <property type="molecule type" value="Genomic_DNA"/>
</dbReference>
<keyword evidence="2" id="KW-0547">Nucleotide-binding</keyword>
<accession>A0A4S3PJY4</accession>
<comment type="caution">
    <text evidence="5">The sequence shown here is derived from an EMBL/GenBank/DDBJ whole genome shotgun (WGS) entry which is preliminary data.</text>
</comment>
<reference evidence="5 6" key="1">
    <citation type="journal article" date="2019" name="Indoor Air">
        <title>Impacts of indoor surface finishes on bacterial viability.</title>
        <authorList>
            <person name="Hu J."/>
            <person name="Maamar S.B."/>
            <person name="Glawe A.J."/>
            <person name="Gottel N."/>
            <person name="Gilbert J.A."/>
            <person name="Hartmann E.M."/>
        </authorList>
    </citation>
    <scope>NUCLEOTIDE SEQUENCE [LARGE SCALE GENOMIC DNA]</scope>
    <source>
        <strain evidence="5 6">AF060A6</strain>
    </source>
</reference>